<feature type="domain" description="PAS" evidence="5">
    <location>
        <begin position="213"/>
        <end position="284"/>
    </location>
</feature>
<evidence type="ECO:0008006" key="10">
    <source>
        <dbReference type="Google" id="ProtNLM"/>
    </source>
</evidence>
<feature type="domain" description="PAS" evidence="5">
    <location>
        <begin position="480"/>
        <end position="523"/>
    </location>
</feature>
<keyword evidence="3" id="KW-1133">Transmembrane helix</keyword>
<reference evidence="8 9" key="1">
    <citation type="journal article" date="2016" name="BMC Genomics">
        <title>Combined genomic and structural analyses of a cultured magnetotactic bacterium reveals its niche adaptation to a dynamic environment.</title>
        <authorList>
            <person name="Araujo A.C."/>
            <person name="Morillo V."/>
            <person name="Cypriano J."/>
            <person name="Teixeira L.C."/>
            <person name="Leao P."/>
            <person name="Lyra S."/>
            <person name="Almeida L.G."/>
            <person name="Bazylinski D.A."/>
            <person name="Vasconcellos A.T."/>
            <person name="Abreu F."/>
            <person name="Lins U."/>
        </authorList>
    </citation>
    <scope>NUCLEOTIDE SEQUENCE [LARGE SCALE GENOMIC DNA]</scope>
    <source>
        <strain evidence="8 9">IT-1</strain>
    </source>
</reference>
<dbReference type="Proteomes" id="UP000194003">
    <property type="component" value="Unassembled WGS sequence"/>
</dbReference>
<feature type="domain" description="PAS" evidence="5">
    <location>
        <begin position="363"/>
        <end position="400"/>
    </location>
</feature>
<dbReference type="SMART" id="SM00267">
    <property type="entry name" value="GGDEF"/>
    <property type="match status" value="1"/>
</dbReference>
<dbReference type="Gene3D" id="2.10.70.100">
    <property type="match status" value="1"/>
</dbReference>
<evidence type="ECO:0000256" key="2">
    <source>
        <dbReference type="ARBA" id="ARBA00022692"/>
    </source>
</evidence>
<keyword evidence="9" id="KW-1185">Reference proteome</keyword>
<dbReference type="InterPro" id="IPR052163">
    <property type="entry name" value="DGC-Regulatory_Protein"/>
</dbReference>
<dbReference type="CDD" id="cd00130">
    <property type="entry name" value="PAS"/>
    <property type="match status" value="3"/>
</dbReference>
<dbReference type="OrthoDB" id="9812260at2"/>
<dbReference type="AlphaFoldDB" id="A0A1Y2K9N2"/>
<dbReference type="InterPro" id="IPR029095">
    <property type="entry name" value="NarX-like_N"/>
</dbReference>
<dbReference type="GO" id="GO:0016020">
    <property type="term" value="C:membrane"/>
    <property type="evidence" value="ECO:0007669"/>
    <property type="project" value="UniProtKB-SubCell"/>
</dbReference>
<dbReference type="InterPro" id="IPR013655">
    <property type="entry name" value="PAS_fold_3"/>
</dbReference>
<evidence type="ECO:0000256" key="3">
    <source>
        <dbReference type="ARBA" id="ARBA00022989"/>
    </source>
</evidence>
<dbReference type="InterPro" id="IPR000160">
    <property type="entry name" value="GGDEF_dom"/>
</dbReference>
<dbReference type="Pfam" id="PF13426">
    <property type="entry name" value="PAS_9"/>
    <property type="match status" value="2"/>
</dbReference>
<dbReference type="InterPro" id="IPR000700">
    <property type="entry name" value="PAS-assoc_C"/>
</dbReference>
<dbReference type="SUPFAM" id="SSF55785">
    <property type="entry name" value="PYP-like sensor domain (PAS domain)"/>
    <property type="match status" value="3"/>
</dbReference>
<keyword evidence="4" id="KW-0472">Membrane</keyword>
<keyword evidence="2" id="KW-0812">Transmembrane</keyword>
<evidence type="ECO:0000259" key="7">
    <source>
        <dbReference type="PROSITE" id="PS50887"/>
    </source>
</evidence>
<dbReference type="InterPro" id="IPR029787">
    <property type="entry name" value="Nucleotide_cyclase"/>
</dbReference>
<evidence type="ECO:0000313" key="8">
    <source>
        <dbReference type="EMBL" id="OSM07386.1"/>
    </source>
</evidence>
<evidence type="ECO:0000256" key="1">
    <source>
        <dbReference type="ARBA" id="ARBA00004141"/>
    </source>
</evidence>
<feature type="domain" description="PAC" evidence="6">
    <location>
        <begin position="288"/>
        <end position="341"/>
    </location>
</feature>
<dbReference type="InterPro" id="IPR043128">
    <property type="entry name" value="Rev_trsase/Diguanyl_cyclase"/>
</dbReference>
<dbReference type="EMBL" id="LVJN01000014">
    <property type="protein sequence ID" value="OSM07386.1"/>
    <property type="molecule type" value="Genomic_DNA"/>
</dbReference>
<protein>
    <recommendedName>
        <fullName evidence="10">PAS/PAC sensor-containing diguanylate cyclase</fullName>
    </recommendedName>
</protein>
<evidence type="ECO:0000259" key="6">
    <source>
        <dbReference type="PROSITE" id="PS50113"/>
    </source>
</evidence>
<feature type="domain" description="PAC" evidence="6">
    <location>
        <begin position="538"/>
        <end position="590"/>
    </location>
</feature>
<sequence length="762" mass="86151">MSVKSRLLIIYLLLIATVATGIAISFWVSHERKNTNLSVDIAGRQRMLTQLISKEILLYKSSPDEQSKRKIEQLSDLFEKSLSALQNGGQVVRGIDDASRKITVEIQASPSPAQDFIEKVFEAWPKTRTVIDNFLNKQSYTHSDSKQIISELSTILKDSDRIVHALVKAHDANESEILIVSLVFGLVGLFMIISLVRSQGFEIQNIIDQLADSQNRLDIALDTGKLGVWDIDFSTNRHFSSDREKEIYGLSSTEAHDRDTWLEQVHEQDRELVVTSGQRIRSGETQDYNLEFRIFTKNGELRWVNSVGRVAKRDAQGKALRMIGIVADVTEQKQYQENQSRLLKELNFQKYALDQHAIVTESNSEGLITYVNDLFCEVSGYSREELIGQNHRIVKSGIHPTSFYKEMWDTILKGNTWHSEVCNKRKDGSFYWVHATIVPFLDSDGDPIKFISIRTDITQRKLAEREVGFQKFALDQHAIVSIADPKGRITYINDLFCEVSGYPREELMGHDHRIVNSGTHPKEFFKNLWDTIIKGDVWHGEVCNRKKDGDLYWVNATIVPFLDEQKQPQRFVSIRTDITEQKLAEEQIRHMAMTDALTGLSNRPAFDQKLDDALKQSKRHGHNVCLLMLDLDKFKPVNDTYGHPAGDALLIAVAKRLNEHVREVDTVARLGGDEFAVILNGVTQPEDAMIVANKYVEALCDPFDLGDVIVQIGTSVGVACFPVHAQDKAELVKNADTALYAAKEAGRNTARCHESGAEIHTS</sequence>
<comment type="caution">
    <text evidence="8">The sequence shown here is derived from an EMBL/GenBank/DDBJ whole genome shotgun (WGS) entry which is preliminary data.</text>
</comment>
<proteinExistence type="predicted"/>
<dbReference type="NCBIfam" id="TIGR00254">
    <property type="entry name" value="GGDEF"/>
    <property type="match status" value="1"/>
</dbReference>
<feature type="domain" description="PAC" evidence="6">
    <location>
        <begin position="417"/>
        <end position="469"/>
    </location>
</feature>
<feature type="domain" description="GGDEF" evidence="7">
    <location>
        <begin position="622"/>
        <end position="755"/>
    </location>
</feature>
<dbReference type="Pfam" id="PF00990">
    <property type="entry name" value="GGDEF"/>
    <property type="match status" value="1"/>
</dbReference>
<dbReference type="SUPFAM" id="SSF55073">
    <property type="entry name" value="Nucleotide cyclase"/>
    <property type="match status" value="1"/>
</dbReference>
<dbReference type="PROSITE" id="PS50113">
    <property type="entry name" value="PAC"/>
    <property type="match status" value="3"/>
</dbReference>
<dbReference type="Pfam" id="PF08447">
    <property type="entry name" value="PAS_3"/>
    <property type="match status" value="1"/>
</dbReference>
<gene>
    <name evidence="8" type="ORF">MAIT1_04718</name>
</gene>
<dbReference type="PROSITE" id="PS50887">
    <property type="entry name" value="GGDEF"/>
    <property type="match status" value="1"/>
</dbReference>
<organism evidence="8 9">
    <name type="scientific">Magnetofaba australis IT-1</name>
    <dbReference type="NCBI Taxonomy" id="1434232"/>
    <lineage>
        <taxon>Bacteria</taxon>
        <taxon>Pseudomonadati</taxon>
        <taxon>Pseudomonadota</taxon>
        <taxon>Magnetococcia</taxon>
        <taxon>Magnetococcales</taxon>
        <taxon>Magnetococcaceae</taxon>
        <taxon>Magnetofaba</taxon>
    </lineage>
</organism>
<dbReference type="PANTHER" id="PTHR46663:SF3">
    <property type="entry name" value="SLL0267 PROTEIN"/>
    <property type="match status" value="1"/>
</dbReference>
<dbReference type="PANTHER" id="PTHR46663">
    <property type="entry name" value="DIGUANYLATE CYCLASE DGCT-RELATED"/>
    <property type="match status" value="1"/>
</dbReference>
<evidence type="ECO:0000259" key="5">
    <source>
        <dbReference type="PROSITE" id="PS50112"/>
    </source>
</evidence>
<name>A0A1Y2K9N2_9PROT</name>
<evidence type="ECO:0000313" key="9">
    <source>
        <dbReference type="Proteomes" id="UP000194003"/>
    </source>
</evidence>
<dbReference type="InterPro" id="IPR000014">
    <property type="entry name" value="PAS"/>
</dbReference>
<accession>A0A1Y2K9N2</accession>
<dbReference type="FunFam" id="3.30.70.270:FF:000001">
    <property type="entry name" value="Diguanylate cyclase domain protein"/>
    <property type="match status" value="1"/>
</dbReference>
<evidence type="ECO:0000256" key="4">
    <source>
        <dbReference type="ARBA" id="ARBA00023136"/>
    </source>
</evidence>
<dbReference type="SMART" id="SM00086">
    <property type="entry name" value="PAC"/>
    <property type="match status" value="3"/>
</dbReference>
<dbReference type="CDD" id="cd01949">
    <property type="entry name" value="GGDEF"/>
    <property type="match status" value="1"/>
</dbReference>
<dbReference type="GO" id="GO:0003824">
    <property type="term" value="F:catalytic activity"/>
    <property type="evidence" value="ECO:0007669"/>
    <property type="project" value="UniProtKB-ARBA"/>
</dbReference>
<dbReference type="Pfam" id="PF13675">
    <property type="entry name" value="PilJ"/>
    <property type="match status" value="1"/>
</dbReference>
<dbReference type="Gene3D" id="3.30.450.20">
    <property type="entry name" value="PAS domain"/>
    <property type="match status" value="3"/>
</dbReference>
<dbReference type="NCBIfam" id="TIGR00229">
    <property type="entry name" value="sensory_box"/>
    <property type="match status" value="3"/>
</dbReference>
<comment type="subcellular location">
    <subcellularLocation>
        <location evidence="1">Membrane</location>
        <topology evidence="1">Multi-pass membrane protein</topology>
    </subcellularLocation>
</comment>
<dbReference type="Gene3D" id="3.30.70.270">
    <property type="match status" value="1"/>
</dbReference>
<dbReference type="InterPro" id="IPR001610">
    <property type="entry name" value="PAC"/>
</dbReference>
<dbReference type="STRING" id="1434232.MAIT1_04718"/>
<dbReference type="PROSITE" id="PS50112">
    <property type="entry name" value="PAS"/>
    <property type="match status" value="3"/>
</dbReference>
<dbReference type="RefSeq" id="WP_085440401.1">
    <property type="nucleotide sequence ID" value="NZ_LVJN01000014.1"/>
</dbReference>
<dbReference type="SMART" id="SM00091">
    <property type="entry name" value="PAS"/>
    <property type="match status" value="3"/>
</dbReference>
<dbReference type="InterPro" id="IPR035965">
    <property type="entry name" value="PAS-like_dom_sf"/>
</dbReference>